<dbReference type="SUPFAM" id="SSF50447">
    <property type="entry name" value="Translation proteins"/>
    <property type="match status" value="1"/>
</dbReference>
<dbReference type="GO" id="GO:0003735">
    <property type="term" value="F:structural constituent of ribosome"/>
    <property type="evidence" value="ECO:0007669"/>
    <property type="project" value="InterPro"/>
</dbReference>
<dbReference type="OrthoDB" id="1166329at2759"/>
<dbReference type="Proteomes" id="UP000310189">
    <property type="component" value="Unassembled WGS sequence"/>
</dbReference>
<dbReference type="AlphaFoldDB" id="A0A4T0FLK9"/>
<sequence>MRNRRLIRTHSSLYARGRVLSHQRGKRTSHPKTSLIQVEGATKTDDAKFYLGKRIAYVYKGKKEVNGTKVRVIWGRCTRTHGNSGVVRAKFSSNLPPRTFGASVRIVNRWLCFEFVAWLIWLACLLFALSAAYFMDLNVVIQSLRINGLDDDEVDYFVDTIGDREIADSIESVGDSADDEVPCELLDVIEQVLTELSLSATLAESIMHSYNRLKQMPATEHTEALDKNQCELCERYAHLTVHHLLPKSEHKRIVKRGLFTQVDCERNVIRICRICHNACHQYIENRSMADYYHTIDRLLENELLLKFVKFRSKA</sequence>
<dbReference type="FunFam" id="2.40.10.190:FF:000001">
    <property type="entry name" value="60S ribosomal protein L35a"/>
    <property type="match status" value="1"/>
</dbReference>
<name>A0A4T0FLK9_9BASI</name>
<accession>A0A4T0FLK9</accession>
<protein>
    <submittedName>
        <fullName evidence="5">Uncharacterized protein</fullName>
    </submittedName>
</protein>
<dbReference type="Gene3D" id="2.40.10.190">
    <property type="entry name" value="translation elongation factor selb, chain A, domain 4"/>
    <property type="match status" value="1"/>
</dbReference>
<dbReference type="HAMAP" id="MF_00573">
    <property type="entry name" value="Ribosomal_eL33"/>
    <property type="match status" value="1"/>
</dbReference>
<evidence type="ECO:0000313" key="6">
    <source>
        <dbReference type="Proteomes" id="UP000310189"/>
    </source>
</evidence>
<dbReference type="EMBL" id="SPNW01000036">
    <property type="protein sequence ID" value="TIA88605.1"/>
    <property type="molecule type" value="Genomic_DNA"/>
</dbReference>
<keyword evidence="4" id="KW-1133">Transmembrane helix</keyword>
<comment type="similarity">
    <text evidence="1">Belongs to the eukaryotic ribosomal protein eL33 family.</text>
</comment>
<dbReference type="Pfam" id="PF01247">
    <property type="entry name" value="Ribosomal_L35Ae"/>
    <property type="match status" value="1"/>
</dbReference>
<dbReference type="InterPro" id="IPR009000">
    <property type="entry name" value="Transl_B-barrel_sf"/>
</dbReference>
<dbReference type="GO" id="GO:0005840">
    <property type="term" value="C:ribosome"/>
    <property type="evidence" value="ECO:0007669"/>
    <property type="project" value="UniProtKB-KW"/>
</dbReference>
<keyword evidence="4" id="KW-0812">Transmembrane</keyword>
<keyword evidence="3" id="KW-0687">Ribonucleoprotein</keyword>
<dbReference type="GO" id="GO:0006412">
    <property type="term" value="P:translation"/>
    <property type="evidence" value="ECO:0007669"/>
    <property type="project" value="InterPro"/>
</dbReference>
<keyword evidence="4" id="KW-0472">Membrane</keyword>
<dbReference type="GO" id="GO:1990904">
    <property type="term" value="C:ribonucleoprotein complex"/>
    <property type="evidence" value="ECO:0007669"/>
    <property type="project" value="UniProtKB-KW"/>
</dbReference>
<organism evidence="5 6">
    <name type="scientific">Wallemia hederae</name>
    <dbReference type="NCBI Taxonomy" id="1540922"/>
    <lineage>
        <taxon>Eukaryota</taxon>
        <taxon>Fungi</taxon>
        <taxon>Dikarya</taxon>
        <taxon>Basidiomycota</taxon>
        <taxon>Wallemiomycotina</taxon>
        <taxon>Wallemiomycetes</taxon>
        <taxon>Wallemiales</taxon>
        <taxon>Wallemiaceae</taxon>
        <taxon>Wallemia</taxon>
    </lineage>
</organism>
<keyword evidence="2" id="KW-0689">Ribosomal protein</keyword>
<dbReference type="InterPro" id="IPR038661">
    <property type="entry name" value="Ribosomal_eL33_sf"/>
</dbReference>
<dbReference type="InterPro" id="IPR001780">
    <property type="entry name" value="Ribosomal_eL33"/>
</dbReference>
<evidence type="ECO:0000256" key="4">
    <source>
        <dbReference type="SAM" id="Phobius"/>
    </source>
</evidence>
<evidence type="ECO:0000256" key="3">
    <source>
        <dbReference type="ARBA" id="ARBA00023274"/>
    </source>
</evidence>
<evidence type="ECO:0000313" key="5">
    <source>
        <dbReference type="EMBL" id="TIA88605.1"/>
    </source>
</evidence>
<dbReference type="Gene3D" id="1.10.30.50">
    <property type="match status" value="1"/>
</dbReference>
<reference evidence="5 6" key="1">
    <citation type="submission" date="2019-03" db="EMBL/GenBank/DDBJ databases">
        <title>Sequencing 23 genomes of Wallemia ichthyophaga.</title>
        <authorList>
            <person name="Gostincar C."/>
        </authorList>
    </citation>
    <scope>NUCLEOTIDE SEQUENCE [LARGE SCALE GENOMIC DNA]</scope>
    <source>
        <strain evidence="5 6">EXF-5753</strain>
    </source>
</reference>
<proteinExistence type="inferred from homology"/>
<keyword evidence="6" id="KW-1185">Reference proteome</keyword>
<gene>
    <name evidence="5" type="ORF">E3P99_02488</name>
</gene>
<comment type="caution">
    <text evidence="5">The sequence shown here is derived from an EMBL/GenBank/DDBJ whole genome shotgun (WGS) entry which is preliminary data.</text>
</comment>
<feature type="transmembrane region" description="Helical" evidence="4">
    <location>
        <begin position="115"/>
        <end position="135"/>
    </location>
</feature>
<evidence type="ECO:0000256" key="1">
    <source>
        <dbReference type="ARBA" id="ARBA00009269"/>
    </source>
</evidence>
<dbReference type="PANTHER" id="PTHR10902">
    <property type="entry name" value="60S RIBOSOMAL PROTEIN L35A"/>
    <property type="match status" value="1"/>
</dbReference>
<evidence type="ECO:0000256" key="2">
    <source>
        <dbReference type="ARBA" id="ARBA00022980"/>
    </source>
</evidence>